<evidence type="ECO:0000256" key="3">
    <source>
        <dbReference type="ARBA" id="ARBA00022525"/>
    </source>
</evidence>
<dbReference type="SUPFAM" id="SSF49854">
    <property type="entry name" value="Spermadhesin, CUB domain"/>
    <property type="match status" value="1"/>
</dbReference>
<dbReference type="FunFam" id="2.60.120.290:FF:000005">
    <property type="entry name" value="Procollagen C-endopeptidase enhancer 1"/>
    <property type="match status" value="1"/>
</dbReference>
<evidence type="ECO:0000259" key="10">
    <source>
        <dbReference type="PROSITE" id="PS50189"/>
    </source>
</evidence>
<dbReference type="PANTHER" id="PTHR24251">
    <property type="entry name" value="OVOCHYMASE-RELATED"/>
    <property type="match status" value="1"/>
</dbReference>
<sequence>HLDHHNQQFCGGRLEKPQGTIKTPNWPESDYPAGISCSWHIIAPLGKVIELTWGKFDVEADTYCRYDYVSVFQGGQSDDARRVGRFCGDTSPVPIISEGRELLVQFVSDLSVTADGFAATYAARDPEELAERGPSPVAPPLLPPVPKPGTSKGKGGKDPGKAKPPPTAPAPPPLSPEGQLTSTVPTGPIACPKTCRRTGTLQSNFCASDFVLTGTVKAVTRGPGEGVTATVAVVTVYQAGALALPQPHKGASLRLAVPCRQCPQLKKGASYILMGQLDTGGPWLPPESFVVQFRPPQHQVLTNLSKRSCLPRPQG</sequence>
<dbReference type="Pfam" id="PF01759">
    <property type="entry name" value="NTR"/>
    <property type="match status" value="1"/>
</dbReference>
<comment type="subcellular location">
    <subcellularLocation>
        <location evidence="1">Cytoplasmic vesicle</location>
        <location evidence="1">Secretory vesicle</location>
    </subcellularLocation>
    <subcellularLocation>
        <location evidence="2">Secreted</location>
    </subcellularLocation>
</comment>
<dbReference type="GeneID" id="102377040"/>
<keyword evidence="4" id="KW-0677">Repeat</keyword>
<dbReference type="GO" id="GO:0030133">
    <property type="term" value="C:transport vesicle"/>
    <property type="evidence" value="ECO:0007669"/>
    <property type="project" value="UniProtKB-SubCell"/>
</dbReference>
<evidence type="ECO:0000313" key="11">
    <source>
        <dbReference type="Proteomes" id="UP000189705"/>
    </source>
</evidence>
<dbReference type="SMART" id="SM00042">
    <property type="entry name" value="CUB"/>
    <property type="match status" value="1"/>
</dbReference>
<feature type="disulfide bond" evidence="7">
    <location>
        <begin position="10"/>
        <end position="37"/>
    </location>
</feature>
<feature type="compositionally biased region" description="Pro residues" evidence="8">
    <location>
        <begin position="162"/>
        <end position="175"/>
    </location>
</feature>
<keyword evidence="6" id="KW-0968">Cytoplasmic vesicle</keyword>
<dbReference type="GO" id="GO:0005615">
    <property type="term" value="C:extracellular space"/>
    <property type="evidence" value="ECO:0007669"/>
    <property type="project" value="TreeGrafter"/>
</dbReference>
<comment type="caution">
    <text evidence="7">Lacks conserved residue(s) required for the propagation of feature annotation.</text>
</comment>
<dbReference type="SMART" id="SM00643">
    <property type="entry name" value="C345C"/>
    <property type="match status" value="1"/>
</dbReference>
<dbReference type="SUPFAM" id="SSF50242">
    <property type="entry name" value="TIMP-like"/>
    <property type="match status" value="1"/>
</dbReference>
<keyword evidence="5 7" id="KW-1015">Disulfide bond</keyword>
<reference evidence="12" key="1">
    <citation type="submission" date="2025-08" db="UniProtKB">
        <authorList>
            <consortium name="RefSeq"/>
        </authorList>
    </citation>
    <scope>IDENTIFICATION</scope>
</reference>
<dbReference type="InterPro" id="IPR018933">
    <property type="entry name" value="Netrin_module_non-TIMP"/>
</dbReference>
<proteinExistence type="predicted"/>
<gene>
    <name evidence="12" type="primary">PCOLCE</name>
</gene>
<evidence type="ECO:0000256" key="7">
    <source>
        <dbReference type="PROSITE-ProRule" id="PRU00059"/>
    </source>
</evidence>
<name>A0A3Q0H497_ALLSI</name>
<dbReference type="KEGG" id="asn:102377040"/>
<dbReference type="PROSITE" id="PS50189">
    <property type="entry name" value="NTR"/>
    <property type="match status" value="1"/>
</dbReference>
<dbReference type="GO" id="GO:0005518">
    <property type="term" value="F:collagen binding"/>
    <property type="evidence" value="ECO:0007669"/>
    <property type="project" value="TreeGrafter"/>
</dbReference>
<dbReference type="PROSITE" id="PS01180">
    <property type="entry name" value="CUB"/>
    <property type="match status" value="1"/>
</dbReference>
<feature type="domain" description="CUB" evidence="9">
    <location>
        <begin position="10"/>
        <end position="124"/>
    </location>
</feature>
<dbReference type="InterPro" id="IPR008993">
    <property type="entry name" value="TIMP-like_OB-fold"/>
</dbReference>
<dbReference type="Pfam" id="PF00431">
    <property type="entry name" value="CUB"/>
    <property type="match status" value="1"/>
</dbReference>
<feature type="compositionally biased region" description="Pro residues" evidence="8">
    <location>
        <begin position="136"/>
        <end position="147"/>
    </location>
</feature>
<evidence type="ECO:0000259" key="9">
    <source>
        <dbReference type="PROSITE" id="PS01180"/>
    </source>
</evidence>
<feature type="non-terminal residue" evidence="12">
    <location>
        <position position="1"/>
    </location>
</feature>
<feature type="region of interest" description="Disordered" evidence="8">
    <location>
        <begin position="126"/>
        <end position="185"/>
    </location>
</feature>
<dbReference type="Proteomes" id="UP000189705">
    <property type="component" value="Unplaced"/>
</dbReference>
<evidence type="ECO:0000313" key="12">
    <source>
        <dbReference type="RefSeq" id="XP_025066874.1"/>
    </source>
</evidence>
<feature type="region of interest" description="Disordered" evidence="8">
    <location>
        <begin position="1"/>
        <end position="25"/>
    </location>
</feature>
<dbReference type="CTD" id="5118"/>
<evidence type="ECO:0000256" key="4">
    <source>
        <dbReference type="ARBA" id="ARBA00022737"/>
    </source>
</evidence>
<organism evidence="11 12">
    <name type="scientific">Alligator sinensis</name>
    <name type="common">Chinese alligator</name>
    <dbReference type="NCBI Taxonomy" id="38654"/>
    <lineage>
        <taxon>Eukaryota</taxon>
        <taxon>Metazoa</taxon>
        <taxon>Chordata</taxon>
        <taxon>Craniata</taxon>
        <taxon>Vertebrata</taxon>
        <taxon>Euteleostomi</taxon>
        <taxon>Archelosauria</taxon>
        <taxon>Archosauria</taxon>
        <taxon>Crocodylia</taxon>
        <taxon>Alligatoridae</taxon>
        <taxon>Alligatorinae</taxon>
        <taxon>Alligator</taxon>
    </lineage>
</organism>
<dbReference type="PANTHER" id="PTHR24251:SF24">
    <property type="entry name" value="PROCOLLAGEN C-ENDOPEPTIDASE ENHANCER 1"/>
    <property type="match status" value="1"/>
</dbReference>
<dbReference type="Gene3D" id="2.60.120.290">
    <property type="entry name" value="Spermadhesin, CUB domain"/>
    <property type="match status" value="1"/>
</dbReference>
<dbReference type="GO" id="GO:0016504">
    <property type="term" value="F:peptidase activator activity"/>
    <property type="evidence" value="ECO:0007669"/>
    <property type="project" value="TreeGrafter"/>
</dbReference>
<dbReference type="STRING" id="38654.A0A3Q0H497"/>
<evidence type="ECO:0000256" key="6">
    <source>
        <dbReference type="ARBA" id="ARBA00023329"/>
    </source>
</evidence>
<dbReference type="CDD" id="cd00041">
    <property type="entry name" value="CUB"/>
    <property type="match status" value="1"/>
</dbReference>
<dbReference type="Gene3D" id="2.40.50.120">
    <property type="match status" value="1"/>
</dbReference>
<dbReference type="InParanoid" id="A0A3Q0H497"/>
<dbReference type="InterPro" id="IPR035914">
    <property type="entry name" value="Sperma_CUB_dom_sf"/>
</dbReference>
<dbReference type="AlphaFoldDB" id="A0A3Q0H497"/>
<dbReference type="GO" id="GO:0006508">
    <property type="term" value="P:proteolysis"/>
    <property type="evidence" value="ECO:0007669"/>
    <property type="project" value="TreeGrafter"/>
</dbReference>
<keyword evidence="3" id="KW-0964">Secreted</keyword>
<feature type="domain" description="NTR" evidence="10">
    <location>
        <begin position="191"/>
        <end position="309"/>
    </location>
</feature>
<evidence type="ECO:0000256" key="8">
    <source>
        <dbReference type="SAM" id="MobiDB-lite"/>
    </source>
</evidence>
<dbReference type="InterPro" id="IPR001134">
    <property type="entry name" value="Netrin_domain"/>
</dbReference>
<dbReference type="RefSeq" id="XP_025066874.1">
    <property type="nucleotide sequence ID" value="XM_025211089.1"/>
</dbReference>
<keyword evidence="11" id="KW-1185">Reference proteome</keyword>
<accession>A0A3Q0H497</accession>
<protein>
    <submittedName>
        <fullName evidence="12">Procollagen C-endopeptidase enhancer 1</fullName>
    </submittedName>
</protein>
<dbReference type="InterPro" id="IPR000859">
    <property type="entry name" value="CUB_dom"/>
</dbReference>
<evidence type="ECO:0000256" key="1">
    <source>
        <dbReference type="ARBA" id="ARBA00004398"/>
    </source>
</evidence>
<evidence type="ECO:0000256" key="2">
    <source>
        <dbReference type="ARBA" id="ARBA00004613"/>
    </source>
</evidence>
<evidence type="ECO:0000256" key="5">
    <source>
        <dbReference type="ARBA" id="ARBA00023157"/>
    </source>
</evidence>